<comment type="similarity">
    <text evidence="8">Belongs to the bacterial reverse transcriptase family.</text>
</comment>
<feature type="domain" description="Reverse transcriptase" evidence="10">
    <location>
        <begin position="49"/>
        <end position="288"/>
    </location>
</feature>
<evidence type="ECO:0000256" key="8">
    <source>
        <dbReference type="ARBA" id="ARBA00034120"/>
    </source>
</evidence>
<organism evidence="11 12">
    <name type="scientific">Marinobacter iranensis</name>
    <dbReference type="NCBI Taxonomy" id="2962607"/>
    <lineage>
        <taxon>Bacteria</taxon>
        <taxon>Pseudomonadati</taxon>
        <taxon>Pseudomonadota</taxon>
        <taxon>Gammaproteobacteria</taxon>
        <taxon>Pseudomonadales</taxon>
        <taxon>Marinobacteraceae</taxon>
        <taxon>Marinobacter</taxon>
    </lineage>
</organism>
<evidence type="ECO:0000256" key="9">
    <source>
        <dbReference type="ARBA" id="ARBA00048173"/>
    </source>
</evidence>
<dbReference type="GO" id="GO:0003964">
    <property type="term" value="F:RNA-directed DNA polymerase activity"/>
    <property type="evidence" value="ECO:0007669"/>
    <property type="project" value="UniProtKB-KW"/>
</dbReference>
<dbReference type="CDD" id="cd01651">
    <property type="entry name" value="RT_G2_intron"/>
    <property type="match status" value="1"/>
</dbReference>
<evidence type="ECO:0000256" key="4">
    <source>
        <dbReference type="ARBA" id="ARBA00022723"/>
    </source>
</evidence>
<evidence type="ECO:0000256" key="1">
    <source>
        <dbReference type="ARBA" id="ARBA00012493"/>
    </source>
</evidence>
<dbReference type="InterPro" id="IPR030931">
    <property type="entry name" value="Group_II_RT_mat"/>
</dbReference>
<dbReference type="InterPro" id="IPR000477">
    <property type="entry name" value="RT_dom"/>
</dbReference>
<dbReference type="InterPro" id="IPR000123">
    <property type="entry name" value="Reverse_transcriptase_msDNA"/>
</dbReference>
<dbReference type="PANTHER" id="PTHR34047:SF3">
    <property type="entry name" value="BLR2052 PROTEIN"/>
    <property type="match status" value="1"/>
</dbReference>
<evidence type="ECO:0000313" key="11">
    <source>
        <dbReference type="EMBL" id="MDF0752744.1"/>
    </source>
</evidence>
<dbReference type="EC" id="2.7.7.49" evidence="1"/>
<keyword evidence="4" id="KW-0479">Metal-binding</keyword>
<keyword evidence="6 11" id="KW-0695">RNA-directed DNA polymerase</keyword>
<evidence type="ECO:0000313" key="12">
    <source>
        <dbReference type="Proteomes" id="UP001143391"/>
    </source>
</evidence>
<dbReference type="InterPro" id="IPR043502">
    <property type="entry name" value="DNA/RNA_pol_sf"/>
</dbReference>
<accession>A0ABT5YGD9</accession>
<dbReference type="Pfam" id="PF08388">
    <property type="entry name" value="GIIM"/>
    <property type="match status" value="1"/>
</dbReference>
<dbReference type="Proteomes" id="UP001143391">
    <property type="component" value="Unassembled WGS sequence"/>
</dbReference>
<dbReference type="PROSITE" id="PS50878">
    <property type="entry name" value="RT_POL"/>
    <property type="match status" value="1"/>
</dbReference>
<keyword evidence="2 11" id="KW-0808">Transferase</keyword>
<dbReference type="SUPFAM" id="SSF56672">
    <property type="entry name" value="DNA/RNA polymerases"/>
    <property type="match status" value="1"/>
</dbReference>
<dbReference type="NCBIfam" id="TIGR04416">
    <property type="entry name" value="group_II_RT_mat"/>
    <property type="match status" value="1"/>
</dbReference>
<comment type="catalytic activity">
    <reaction evidence="9">
        <text>DNA(n) + a 2'-deoxyribonucleoside 5'-triphosphate = DNA(n+1) + diphosphate</text>
        <dbReference type="Rhea" id="RHEA:22508"/>
        <dbReference type="Rhea" id="RHEA-COMP:17339"/>
        <dbReference type="Rhea" id="RHEA-COMP:17340"/>
        <dbReference type="ChEBI" id="CHEBI:33019"/>
        <dbReference type="ChEBI" id="CHEBI:61560"/>
        <dbReference type="ChEBI" id="CHEBI:173112"/>
        <dbReference type="EC" id="2.7.7.49"/>
    </reaction>
</comment>
<evidence type="ECO:0000256" key="6">
    <source>
        <dbReference type="ARBA" id="ARBA00022918"/>
    </source>
</evidence>
<protein>
    <recommendedName>
        <fullName evidence="1">RNA-directed DNA polymerase</fullName>
        <ecNumber evidence="1">2.7.7.49</ecNumber>
    </recommendedName>
</protein>
<keyword evidence="3 11" id="KW-0548">Nucleotidyltransferase</keyword>
<sequence length="420" mass="48563">MTSAKPFVIPKRLIWEAYQRVKANRGAAGVDGQSISDFDRDLSRNLYRIWNRMSSGSYFPPAVKAVPIPKKSGGERILGVPTVGDRIAQTVVTMTLEPILEPVFHENSYGYRRGKSAHDALTVTRKRCWERDWVLEYDIRGLFDNIDHNLLMKALRHHCQDRWVLLHVERWLTAPMQSRDGAQDSRSVGTPQGGPLSPVLANLFLHYALDHWLTVNHKDIPFCRYADDGILHCRSEGEAHYLREQLAKRLHSCGLEMHPTKTRVVYCKDSRRTETHEQIQFDFLGYTFRPRRTVNRSGKALLGFTPAVSRQAMTAMRQSIRRWHLTLRSELSLDQLAQVLAPRVRGWINYYCRFRGSEFQPVADHLDRAIIRWAMRKHKRLRGRKMRAISWLASVKQKRPTLFVHWSGRGAFSVGAMGAR</sequence>
<evidence type="ECO:0000256" key="3">
    <source>
        <dbReference type="ARBA" id="ARBA00022695"/>
    </source>
</evidence>
<dbReference type="Pfam" id="PF00078">
    <property type="entry name" value="RVT_1"/>
    <property type="match status" value="1"/>
</dbReference>
<dbReference type="InterPro" id="IPR013597">
    <property type="entry name" value="Mat_intron_G2"/>
</dbReference>
<keyword evidence="12" id="KW-1185">Reference proteome</keyword>
<name>A0ABT5YGD9_9GAMM</name>
<gene>
    <name evidence="11" type="primary">ltrA</name>
    <name evidence="11" type="ORF">NLU14_21170</name>
</gene>
<dbReference type="InterPro" id="IPR051083">
    <property type="entry name" value="GrpII_Intron_Splice-Mob/Def"/>
</dbReference>
<evidence type="ECO:0000256" key="5">
    <source>
        <dbReference type="ARBA" id="ARBA00022842"/>
    </source>
</evidence>
<dbReference type="PANTHER" id="PTHR34047">
    <property type="entry name" value="NUCLEAR INTRON MATURASE 1, MITOCHONDRIAL-RELATED"/>
    <property type="match status" value="1"/>
</dbReference>
<reference evidence="11" key="1">
    <citation type="submission" date="2022-07" db="EMBL/GenBank/DDBJ databases">
        <title>Marinobacter iranensis a new bacterium isolate from a hipersaline lake in Iran.</title>
        <authorList>
            <person name="Mohammad A.M.A."/>
            <person name="Cristina S.-P."/>
            <person name="Antonio V."/>
        </authorList>
    </citation>
    <scope>NUCLEOTIDE SEQUENCE</scope>
    <source>
        <strain evidence="11">71-i</strain>
    </source>
</reference>
<evidence type="ECO:0000256" key="2">
    <source>
        <dbReference type="ARBA" id="ARBA00022679"/>
    </source>
</evidence>
<proteinExistence type="inferred from homology"/>
<evidence type="ECO:0000256" key="7">
    <source>
        <dbReference type="ARBA" id="ARBA00023118"/>
    </source>
</evidence>
<keyword evidence="7" id="KW-0051">Antiviral defense</keyword>
<comment type="caution">
    <text evidence="11">The sequence shown here is derived from an EMBL/GenBank/DDBJ whole genome shotgun (WGS) entry which is preliminary data.</text>
</comment>
<evidence type="ECO:0000259" key="10">
    <source>
        <dbReference type="PROSITE" id="PS50878"/>
    </source>
</evidence>
<keyword evidence="5" id="KW-0460">Magnesium</keyword>
<dbReference type="EMBL" id="JANCMW010000025">
    <property type="protein sequence ID" value="MDF0752744.1"/>
    <property type="molecule type" value="Genomic_DNA"/>
</dbReference>
<dbReference type="PRINTS" id="PR00866">
    <property type="entry name" value="RNADNAPOLMS"/>
</dbReference>
<dbReference type="RefSeq" id="WP_275710363.1">
    <property type="nucleotide sequence ID" value="NZ_JANCMW010000025.1"/>
</dbReference>